<accession>A0A2T7Q122</accession>
<dbReference type="OrthoDB" id="6069857at2759"/>
<feature type="region of interest" description="Disordered" evidence="1">
    <location>
        <begin position="328"/>
        <end position="372"/>
    </location>
</feature>
<sequence>MGGCYSTANHRGLALPKHKIPKDVGTKENGKAPNNAYIFKPTNGLPSEDLHQSPNYGPKGMKTRNAWTDSTAGGLPLAESLITPENVGLLNSELNGQSSKGVVPSDSGIGSIGSPQEEMVNKEPPKQEFTLCRSCRQKLRRISQGPCQQCGNFRIDASDSPVLMVEDTYCTCGPRLLGKQPTCRTHKSKTKLDPANRHSDFEGVALKSSLKKNRLTLVDGRRVCMSWKSTDSLDLSMSLCTCMDQAKSVASEIFGDDVSFRAPLAQFDSVDCRLDDRNSTNRDSLCDRVAGGGAVPIHRLSIYSEVMDLVDSIYKCDHITDAAGVNRHARPVHEKEEEENHLDNSEPSVHRAFSSGEYPHLQTKNTSVSSDNRMDSEILLRRWTDNKRDHISVSVSDADQDAFDETEKLLSEETTESRELWTTDRASSVDLVSGRCPICTRGRKVVVMDHEMYTQLLTDLALLREQLSQLSEVIQTDRELPEQLDFSLDAE</sequence>
<feature type="compositionally biased region" description="Polar residues" evidence="1">
    <location>
        <begin position="362"/>
        <end position="371"/>
    </location>
</feature>
<proteinExistence type="predicted"/>
<evidence type="ECO:0000256" key="1">
    <source>
        <dbReference type="SAM" id="MobiDB-lite"/>
    </source>
</evidence>
<evidence type="ECO:0000313" key="2">
    <source>
        <dbReference type="EMBL" id="PVD39340.1"/>
    </source>
</evidence>
<dbReference type="Proteomes" id="UP000245119">
    <property type="component" value="Linkage Group LG1"/>
</dbReference>
<reference evidence="2 3" key="1">
    <citation type="submission" date="2018-04" db="EMBL/GenBank/DDBJ databases">
        <title>The genome of golden apple snail Pomacea canaliculata provides insight into stress tolerance and invasive adaptation.</title>
        <authorList>
            <person name="Liu C."/>
            <person name="Liu B."/>
            <person name="Ren Y."/>
            <person name="Zhang Y."/>
            <person name="Wang H."/>
            <person name="Li S."/>
            <person name="Jiang F."/>
            <person name="Yin L."/>
            <person name="Zhang G."/>
            <person name="Qian W."/>
            <person name="Fan W."/>
        </authorList>
    </citation>
    <scope>NUCLEOTIDE SEQUENCE [LARGE SCALE GENOMIC DNA]</scope>
    <source>
        <strain evidence="2">SZHN2017</strain>
        <tissue evidence="2">Muscle</tissue>
    </source>
</reference>
<comment type="caution">
    <text evidence="2">The sequence shown here is derived from an EMBL/GenBank/DDBJ whole genome shotgun (WGS) entry which is preliminary data.</text>
</comment>
<keyword evidence="3" id="KW-1185">Reference proteome</keyword>
<protein>
    <submittedName>
        <fullName evidence="2">Uncharacterized protein</fullName>
    </submittedName>
</protein>
<gene>
    <name evidence="2" type="ORF">C0Q70_01970</name>
</gene>
<dbReference type="AlphaFoldDB" id="A0A2T7Q122"/>
<name>A0A2T7Q122_POMCA</name>
<dbReference type="OMA" id="ECKTHIN"/>
<evidence type="ECO:0000313" key="3">
    <source>
        <dbReference type="Proteomes" id="UP000245119"/>
    </source>
</evidence>
<dbReference type="EMBL" id="PZQS01000001">
    <property type="protein sequence ID" value="PVD39340.1"/>
    <property type="molecule type" value="Genomic_DNA"/>
</dbReference>
<organism evidence="2 3">
    <name type="scientific">Pomacea canaliculata</name>
    <name type="common">Golden apple snail</name>
    <dbReference type="NCBI Taxonomy" id="400727"/>
    <lineage>
        <taxon>Eukaryota</taxon>
        <taxon>Metazoa</taxon>
        <taxon>Spiralia</taxon>
        <taxon>Lophotrochozoa</taxon>
        <taxon>Mollusca</taxon>
        <taxon>Gastropoda</taxon>
        <taxon>Caenogastropoda</taxon>
        <taxon>Architaenioglossa</taxon>
        <taxon>Ampullarioidea</taxon>
        <taxon>Ampullariidae</taxon>
        <taxon>Pomacea</taxon>
    </lineage>
</organism>